<sequence>MIGFCIEISNFSEIYQSHPQMLLLFKSLHIVGFVAWFAGMFYLVRMFVYHREAQDDEQPKRDILTQQFNRMEWRVYKIICNPAMMLTWICGLAMLFLYGLEWLVVNPWMHIKLVLLLGLTGYHLWCKKMIVKLENGDFTLSSHRWRLFNEVPTVFLLAIVLLAVYRNALDFVMALAGIIGFMILLMMGVRAYRRARERNPNI</sequence>
<dbReference type="HOGENOM" id="CLU_125006_0_0_10"/>
<dbReference type="UniPathway" id="UPA00251">
    <property type="reaction ID" value="UER00324"/>
</dbReference>
<dbReference type="eggNOG" id="COG1981">
    <property type="taxonomic scope" value="Bacteria"/>
</dbReference>
<keyword evidence="12 14" id="KW-0472">Membrane</keyword>
<dbReference type="GO" id="GO:0070818">
    <property type="term" value="F:protoporphyrinogen oxidase activity"/>
    <property type="evidence" value="ECO:0007669"/>
    <property type="project" value="UniProtKB-UniRule"/>
</dbReference>
<feature type="transmembrane region" description="Helical" evidence="14">
    <location>
        <begin position="78"/>
        <end position="97"/>
    </location>
</feature>
<dbReference type="InterPro" id="IPR005265">
    <property type="entry name" value="HemJ-like"/>
</dbReference>
<evidence type="ECO:0000256" key="6">
    <source>
        <dbReference type="ARBA" id="ARBA00022617"/>
    </source>
</evidence>
<dbReference type="EC" id="1.3.99.-" evidence="14"/>
<dbReference type="AlphaFoldDB" id="F4KZX1"/>
<keyword evidence="9 14" id="KW-1133">Transmembrane helix</keyword>
<keyword evidence="5 14" id="KW-1003">Cell membrane</keyword>
<accession>F4KZX1</accession>
<dbReference type="PANTHER" id="PTHR40255">
    <property type="entry name" value="UPF0093 MEMBRANE PROTEIN SLR1790"/>
    <property type="match status" value="1"/>
</dbReference>
<feature type="transmembrane region" description="Helical" evidence="14">
    <location>
        <begin position="171"/>
        <end position="192"/>
    </location>
</feature>
<dbReference type="GO" id="GO:0005886">
    <property type="term" value="C:plasma membrane"/>
    <property type="evidence" value="ECO:0007669"/>
    <property type="project" value="UniProtKB-SubCell"/>
</dbReference>
<proteinExistence type="inferred from homology"/>
<reference evidence="15 16" key="1">
    <citation type="journal article" date="2011" name="Stand. Genomic Sci.">
        <title>Complete genome sequence of Haliscomenobacter hydrossis type strain (O).</title>
        <authorList>
            <consortium name="US DOE Joint Genome Institute (JGI-PGF)"/>
            <person name="Daligault H."/>
            <person name="Lapidus A."/>
            <person name="Zeytun A."/>
            <person name="Nolan M."/>
            <person name="Lucas S."/>
            <person name="Del Rio T.G."/>
            <person name="Tice H."/>
            <person name="Cheng J.F."/>
            <person name="Tapia R."/>
            <person name="Han C."/>
            <person name="Goodwin L."/>
            <person name="Pitluck S."/>
            <person name="Liolios K."/>
            <person name="Pagani I."/>
            <person name="Ivanova N."/>
            <person name="Huntemann M."/>
            <person name="Mavromatis K."/>
            <person name="Mikhailova N."/>
            <person name="Pati A."/>
            <person name="Chen A."/>
            <person name="Palaniappan K."/>
            <person name="Land M."/>
            <person name="Hauser L."/>
            <person name="Brambilla E.M."/>
            <person name="Rohde M."/>
            <person name="Verbarg S."/>
            <person name="Goker M."/>
            <person name="Bristow J."/>
            <person name="Eisen J.A."/>
            <person name="Markowitz V."/>
            <person name="Hugenholtz P."/>
            <person name="Kyrpides N.C."/>
            <person name="Klenk H.P."/>
            <person name="Woyke T."/>
        </authorList>
    </citation>
    <scope>NUCLEOTIDE SEQUENCE [LARGE SCALE GENOMIC DNA]</scope>
    <source>
        <strain evidence="16">ATCC 27775 / DSM 1100 / LMG 10767 / O</strain>
    </source>
</reference>
<keyword evidence="7 14" id="KW-0812">Transmembrane</keyword>
<dbReference type="HAMAP" id="MF_02239">
    <property type="entry name" value="HemJ"/>
    <property type="match status" value="1"/>
</dbReference>
<evidence type="ECO:0000256" key="2">
    <source>
        <dbReference type="ARBA" id="ARBA00005073"/>
    </source>
</evidence>
<dbReference type="Proteomes" id="UP000008461">
    <property type="component" value="Chromosome"/>
</dbReference>
<dbReference type="GO" id="GO:0046872">
    <property type="term" value="F:metal ion binding"/>
    <property type="evidence" value="ECO:0007669"/>
    <property type="project" value="UniProtKB-KW"/>
</dbReference>
<evidence type="ECO:0000313" key="16">
    <source>
        <dbReference type="Proteomes" id="UP000008461"/>
    </source>
</evidence>
<evidence type="ECO:0000256" key="1">
    <source>
        <dbReference type="ARBA" id="ARBA00004651"/>
    </source>
</evidence>
<comment type="similarity">
    <text evidence="3 14">Belongs to the HemJ family.</text>
</comment>
<feature type="transmembrane region" description="Helical" evidence="14">
    <location>
        <begin position="147"/>
        <end position="165"/>
    </location>
</feature>
<feature type="binding site" description="axial binding residue" evidence="14">
    <location>
        <position position="112"/>
    </location>
    <ligand>
        <name>heme</name>
        <dbReference type="ChEBI" id="CHEBI:30413"/>
    </ligand>
    <ligandPart>
        <name>Fe</name>
        <dbReference type="ChEBI" id="CHEBI:18248"/>
    </ligandPart>
</feature>
<evidence type="ECO:0000256" key="13">
    <source>
        <dbReference type="ARBA" id="ARBA00048390"/>
    </source>
</evidence>
<evidence type="ECO:0000256" key="12">
    <source>
        <dbReference type="ARBA" id="ARBA00023136"/>
    </source>
</evidence>
<feature type="transmembrane region" description="Helical" evidence="14">
    <location>
        <begin position="23"/>
        <end position="44"/>
    </location>
</feature>
<dbReference type="KEGG" id="hhy:Halhy_3689"/>
<keyword evidence="10 14" id="KW-0560">Oxidoreductase</keyword>
<comment type="subcellular location">
    <subcellularLocation>
        <location evidence="1 14">Cell membrane</location>
        <topology evidence="1 14">Multi-pass membrane protein</topology>
    </subcellularLocation>
</comment>
<dbReference type="GO" id="GO:0006782">
    <property type="term" value="P:protoporphyrinogen IX biosynthetic process"/>
    <property type="evidence" value="ECO:0007669"/>
    <property type="project" value="UniProtKB-UniRule"/>
</dbReference>
<evidence type="ECO:0000256" key="4">
    <source>
        <dbReference type="ARBA" id="ARBA00017504"/>
    </source>
</evidence>
<evidence type="ECO:0000256" key="7">
    <source>
        <dbReference type="ARBA" id="ARBA00022692"/>
    </source>
</evidence>
<dbReference type="EMBL" id="CP002691">
    <property type="protein sequence ID" value="AEE51541.1"/>
    <property type="molecule type" value="Genomic_DNA"/>
</dbReference>
<dbReference type="STRING" id="760192.Halhy_3689"/>
<evidence type="ECO:0000256" key="11">
    <source>
        <dbReference type="ARBA" id="ARBA00023004"/>
    </source>
</evidence>
<comment type="cofactor">
    <cofactor evidence="14">
        <name>heme b</name>
        <dbReference type="ChEBI" id="CHEBI:60344"/>
    </cofactor>
    <text evidence="14">Binds 1 heme b (iron(II)-protoporphyrin IX) group per subunit.</text>
</comment>
<evidence type="ECO:0000256" key="14">
    <source>
        <dbReference type="HAMAP-Rule" id="MF_02239"/>
    </source>
</evidence>
<dbReference type="PANTHER" id="PTHR40255:SF1">
    <property type="entry name" value="PROTOPORPHYRINOGEN IX OXIDASE"/>
    <property type="match status" value="1"/>
</dbReference>
<keyword evidence="6 14" id="KW-0349">Heme</keyword>
<evidence type="ECO:0000313" key="15">
    <source>
        <dbReference type="EMBL" id="AEE51541.1"/>
    </source>
</evidence>
<gene>
    <name evidence="15" type="ordered locus">Halhy_3689</name>
</gene>
<protein>
    <recommendedName>
        <fullName evidence="4 14">Protoporphyrinogen IX oxidase</fullName>
        <shortName evidence="14">PPO</shortName>
        <ecNumber evidence="14">1.3.99.-</ecNumber>
    </recommendedName>
</protein>
<dbReference type="Pfam" id="PF03653">
    <property type="entry name" value="UPF0093"/>
    <property type="match status" value="1"/>
</dbReference>
<keyword evidence="11 14" id="KW-0408">Iron</keyword>
<keyword evidence="16" id="KW-1185">Reference proteome</keyword>
<evidence type="ECO:0000256" key="10">
    <source>
        <dbReference type="ARBA" id="ARBA00023002"/>
    </source>
</evidence>
<evidence type="ECO:0000256" key="8">
    <source>
        <dbReference type="ARBA" id="ARBA00022723"/>
    </source>
</evidence>
<evidence type="ECO:0000256" key="3">
    <source>
        <dbReference type="ARBA" id="ARBA00006501"/>
    </source>
</evidence>
<evidence type="ECO:0000256" key="5">
    <source>
        <dbReference type="ARBA" id="ARBA00022475"/>
    </source>
</evidence>
<comment type="subunit">
    <text evidence="14">Homodimer.</text>
</comment>
<reference key="2">
    <citation type="submission" date="2011-04" db="EMBL/GenBank/DDBJ databases">
        <title>Complete sequence of chromosome of Haliscomenobacter hydrossis DSM 1100.</title>
        <authorList>
            <consortium name="US DOE Joint Genome Institute (JGI-PGF)"/>
            <person name="Lucas S."/>
            <person name="Han J."/>
            <person name="Lapidus A."/>
            <person name="Bruce D."/>
            <person name="Goodwin L."/>
            <person name="Pitluck S."/>
            <person name="Peters L."/>
            <person name="Kyrpides N."/>
            <person name="Mavromatis K."/>
            <person name="Ivanova N."/>
            <person name="Ovchinnikova G."/>
            <person name="Pagani I."/>
            <person name="Daligault H."/>
            <person name="Detter J.C."/>
            <person name="Han C."/>
            <person name="Land M."/>
            <person name="Hauser L."/>
            <person name="Markowitz V."/>
            <person name="Cheng J.-F."/>
            <person name="Hugenholtz P."/>
            <person name="Woyke T."/>
            <person name="Wu D."/>
            <person name="Verbarg S."/>
            <person name="Frueling A."/>
            <person name="Brambilla E."/>
            <person name="Klenk H.-P."/>
            <person name="Eisen J.A."/>
        </authorList>
    </citation>
    <scope>NUCLEOTIDE SEQUENCE</scope>
    <source>
        <strain>DSM 1100</strain>
    </source>
</reference>
<feature type="binding site" description="axial binding residue" evidence="14">
    <location>
        <position position="29"/>
    </location>
    <ligand>
        <name>heme</name>
        <dbReference type="ChEBI" id="CHEBI:30413"/>
    </ligand>
    <ligandPart>
        <name>Fe</name>
        <dbReference type="ChEBI" id="CHEBI:18248"/>
    </ligandPart>
</feature>
<name>F4KZX1_HALH1</name>
<organism evidence="15 16">
    <name type="scientific">Haliscomenobacter hydrossis (strain ATCC 27775 / DSM 1100 / LMG 10767 / O)</name>
    <dbReference type="NCBI Taxonomy" id="760192"/>
    <lineage>
        <taxon>Bacteria</taxon>
        <taxon>Pseudomonadati</taxon>
        <taxon>Bacteroidota</taxon>
        <taxon>Saprospiria</taxon>
        <taxon>Saprospirales</taxon>
        <taxon>Haliscomenobacteraceae</taxon>
        <taxon>Haliscomenobacter</taxon>
    </lineage>
</organism>
<evidence type="ECO:0000256" key="9">
    <source>
        <dbReference type="ARBA" id="ARBA00022989"/>
    </source>
</evidence>
<feature type="transmembrane region" description="Helical" evidence="14">
    <location>
        <begin position="109"/>
        <end position="126"/>
    </location>
</feature>
<comment type="function">
    <text evidence="14">Catalyzes the oxidation of protoporphyrinogen IX to protoporphyrin IX.</text>
</comment>
<comment type="catalytic activity">
    <reaction evidence="13 14">
        <text>protoporphyrinogen IX + 3 A = protoporphyrin IX + 3 AH2</text>
        <dbReference type="Rhea" id="RHEA:62000"/>
        <dbReference type="ChEBI" id="CHEBI:13193"/>
        <dbReference type="ChEBI" id="CHEBI:17499"/>
        <dbReference type="ChEBI" id="CHEBI:57306"/>
        <dbReference type="ChEBI" id="CHEBI:57307"/>
    </reaction>
</comment>
<comment type="pathway">
    <text evidence="2 14">Porphyrin-containing compound metabolism; protoporphyrin-IX biosynthesis; protoporphyrin-IX from protoporphyrinogen-IX: step 1/1.</text>
</comment>
<keyword evidence="8 14" id="KW-0479">Metal-binding</keyword>